<name>A0ABV9T202_9BACT</name>
<protein>
    <submittedName>
        <fullName evidence="3">FG-GAP repeat domain-containing protein</fullName>
    </submittedName>
</protein>
<dbReference type="SUPFAM" id="SSF69318">
    <property type="entry name" value="Integrin alpha N-terminal domain"/>
    <property type="match status" value="1"/>
</dbReference>
<dbReference type="EMBL" id="JBHSJJ010000007">
    <property type="protein sequence ID" value="MFC4872752.1"/>
    <property type="molecule type" value="Genomic_DNA"/>
</dbReference>
<dbReference type="Proteomes" id="UP001595818">
    <property type="component" value="Unassembled WGS sequence"/>
</dbReference>
<keyword evidence="4" id="KW-1185">Reference proteome</keyword>
<dbReference type="Pfam" id="PF13517">
    <property type="entry name" value="FG-GAP_3"/>
    <property type="match status" value="1"/>
</dbReference>
<comment type="caution">
    <text evidence="3">The sequence shown here is derived from an EMBL/GenBank/DDBJ whole genome shotgun (WGS) entry which is preliminary data.</text>
</comment>
<feature type="domain" description="Aldos-2-ulose dehydratase beta-propeller" evidence="2">
    <location>
        <begin position="112"/>
        <end position="275"/>
    </location>
</feature>
<proteinExistence type="predicted"/>
<evidence type="ECO:0000313" key="4">
    <source>
        <dbReference type="Proteomes" id="UP001595818"/>
    </source>
</evidence>
<dbReference type="InterPro" id="IPR013517">
    <property type="entry name" value="FG-GAP"/>
</dbReference>
<reference evidence="4" key="1">
    <citation type="journal article" date="2019" name="Int. J. Syst. Evol. Microbiol.">
        <title>The Global Catalogue of Microorganisms (GCM) 10K type strain sequencing project: providing services to taxonomists for standard genome sequencing and annotation.</title>
        <authorList>
            <consortium name="The Broad Institute Genomics Platform"/>
            <consortium name="The Broad Institute Genome Sequencing Center for Infectious Disease"/>
            <person name="Wu L."/>
            <person name="Ma J."/>
        </authorList>
    </citation>
    <scope>NUCLEOTIDE SEQUENCE [LARGE SCALE GENOMIC DNA]</scope>
    <source>
        <strain evidence="4">CGMCC 4.7466</strain>
    </source>
</reference>
<accession>A0ABV9T202</accession>
<evidence type="ECO:0000313" key="3">
    <source>
        <dbReference type="EMBL" id="MFC4872752.1"/>
    </source>
</evidence>
<dbReference type="PANTHER" id="PTHR44103">
    <property type="entry name" value="PROPROTEIN CONVERTASE P"/>
    <property type="match status" value="1"/>
</dbReference>
<keyword evidence="1" id="KW-0732">Signal</keyword>
<organism evidence="3 4">
    <name type="scientific">Negadavirga shengliensis</name>
    <dbReference type="NCBI Taxonomy" id="1389218"/>
    <lineage>
        <taxon>Bacteria</taxon>
        <taxon>Pseudomonadati</taxon>
        <taxon>Bacteroidota</taxon>
        <taxon>Cytophagia</taxon>
        <taxon>Cytophagales</taxon>
        <taxon>Cyclobacteriaceae</taxon>
        <taxon>Negadavirga</taxon>
    </lineage>
</organism>
<dbReference type="Gene3D" id="2.130.10.130">
    <property type="entry name" value="Integrin alpha, N-terminal"/>
    <property type="match status" value="2"/>
</dbReference>
<evidence type="ECO:0000259" key="2">
    <source>
        <dbReference type="Pfam" id="PF22301"/>
    </source>
</evidence>
<dbReference type="RefSeq" id="WP_377065335.1">
    <property type="nucleotide sequence ID" value="NZ_JBHSJJ010000007.1"/>
</dbReference>
<evidence type="ECO:0000256" key="1">
    <source>
        <dbReference type="ARBA" id="ARBA00022729"/>
    </source>
</evidence>
<gene>
    <name evidence="3" type="ORF">ACFPFU_13735</name>
</gene>
<dbReference type="PANTHER" id="PTHR44103:SF1">
    <property type="entry name" value="PROPROTEIN CONVERTASE P"/>
    <property type="match status" value="1"/>
</dbReference>
<dbReference type="Pfam" id="PF22301">
    <property type="entry name" value="AUDH_beta_propeller"/>
    <property type="match status" value="1"/>
</dbReference>
<dbReference type="InterPro" id="IPR054583">
    <property type="entry name" value="Beta-prop_AUDH"/>
</dbReference>
<sequence length="385" mass="42922">MTHWIFLILLLASTERKPVFETQTIDSDVAIGYGIAIGDVDGDGRPDILLADKKEFVWYRNGDWKRFVMVDNLTEHDNVCIAARDINGDGRVEVAVGAQWNPGETSDENRSGSVHYLIRPEDPTQKWKPVALHHEPTVHRMRWAKATGDKYHLIMLPLHGRGNKGGEGEGVKVIAYEKPKNPEDKWEHWVIDQSMHLTHNLDVVSEGDGETLYIGGKEGVKVLSFQNGNWSPHPDGEWAVEAHGFGELRFGKTASGSRFLAGIEPLHGNMLTTYIPRGKTFAKNQLDRQVLTDQMQQGHGLAAADVLGLGKDQIVVGWREPNEAGELGVKIFIPQQNGEWDSIWIDKDGMACEDLQVADLNGDGKPDIIAAGRATNNLKIYWNRN</sequence>
<dbReference type="InterPro" id="IPR028994">
    <property type="entry name" value="Integrin_alpha_N"/>
</dbReference>